<name>A0AAJ8LKA8_9TREE</name>
<dbReference type="KEGG" id="ksn:43585747"/>
<reference evidence="4" key="1">
    <citation type="submission" date="2017-08" db="EMBL/GenBank/DDBJ databases">
        <authorList>
            <person name="Cuomo C."/>
            <person name="Billmyre B."/>
            <person name="Heitman J."/>
        </authorList>
    </citation>
    <scope>NUCLEOTIDE SEQUENCE</scope>
    <source>
        <strain evidence="4">CBS 12478</strain>
    </source>
</reference>
<dbReference type="SMART" id="SM00642">
    <property type="entry name" value="Aamy"/>
    <property type="match status" value="1"/>
</dbReference>
<evidence type="ECO:0000256" key="2">
    <source>
        <dbReference type="ARBA" id="ARBA00026248"/>
    </source>
</evidence>
<protein>
    <recommendedName>
        <fullName evidence="3">Glycosyl hydrolase family 13 catalytic domain-containing protein</fullName>
    </recommendedName>
</protein>
<dbReference type="InterPro" id="IPR045857">
    <property type="entry name" value="O16G_dom_2"/>
</dbReference>
<dbReference type="InterPro" id="IPR006047">
    <property type="entry name" value="GH13_cat_dom"/>
</dbReference>
<dbReference type="PANTHER" id="PTHR10357:SF179">
    <property type="entry name" value="NEUTRAL AND BASIC AMINO ACID TRANSPORT PROTEIN RBAT"/>
    <property type="match status" value="1"/>
</dbReference>
<keyword evidence="2" id="KW-0462">Maltose metabolism</keyword>
<dbReference type="InterPro" id="IPR017853">
    <property type="entry name" value="GH"/>
</dbReference>
<dbReference type="EMBL" id="CP144056">
    <property type="protein sequence ID" value="WWD19399.1"/>
    <property type="molecule type" value="Genomic_DNA"/>
</dbReference>
<evidence type="ECO:0000313" key="5">
    <source>
        <dbReference type="Proteomes" id="UP000322225"/>
    </source>
</evidence>
<evidence type="ECO:0000259" key="3">
    <source>
        <dbReference type="SMART" id="SM00642"/>
    </source>
</evidence>
<sequence>MTIATKQPSTFQQRAHFKECTIYQVYPASFCDSNGDGIGDIQGMISKLDYLKDLGDVVWLSPVYQSPFIDNGYDISDYQDIHPQFGTLADVDQLIAEMHARDMKLVMDLVVNHTSDQHKWFIESRKSKENNPYRDFYIWRPAKWSPSGERLPPNNWREEFSNGSAWEWDEQSQEYFLQMDVINLPFTHHDFDVLVPYVLPENKDLSSKKWTGTRNLYHATTLSPSSRRSLRAGRSVCRSEADGTRFTSRELEARKAKHNTETPDMSDVMDGIRRKARDHGRNPMQWDDTKHGGFTSGEPWMRVHDDYPDWNVVKQKDDPESVLSFWKKMLAFRKEHLSSLPETVAKKSVTAAIGNFTSEVTKLKSSVTLKPYEGLAVILA</sequence>
<dbReference type="GeneID" id="43585747"/>
<evidence type="ECO:0000313" key="4">
    <source>
        <dbReference type="EMBL" id="WWD19399.1"/>
    </source>
</evidence>
<dbReference type="SUPFAM" id="SSF51445">
    <property type="entry name" value="(Trans)glycosidases"/>
    <property type="match status" value="2"/>
</dbReference>
<keyword evidence="5" id="KW-1185">Reference proteome</keyword>
<dbReference type="RefSeq" id="XP_065823450.1">
    <property type="nucleotide sequence ID" value="XM_065967378.1"/>
</dbReference>
<dbReference type="PANTHER" id="PTHR10357">
    <property type="entry name" value="ALPHA-AMYLASE FAMILY MEMBER"/>
    <property type="match status" value="1"/>
</dbReference>
<dbReference type="GO" id="GO:0000025">
    <property type="term" value="P:maltose catabolic process"/>
    <property type="evidence" value="ECO:0007669"/>
    <property type="project" value="TreeGrafter"/>
</dbReference>
<dbReference type="Gene3D" id="3.20.20.80">
    <property type="entry name" value="Glycosidases"/>
    <property type="match status" value="2"/>
</dbReference>
<organism evidence="4 5">
    <name type="scientific">Kwoniella shandongensis</name>
    <dbReference type="NCBI Taxonomy" id="1734106"/>
    <lineage>
        <taxon>Eukaryota</taxon>
        <taxon>Fungi</taxon>
        <taxon>Dikarya</taxon>
        <taxon>Basidiomycota</taxon>
        <taxon>Agaricomycotina</taxon>
        <taxon>Tremellomycetes</taxon>
        <taxon>Tremellales</taxon>
        <taxon>Cryptococcaceae</taxon>
        <taxon>Kwoniella</taxon>
    </lineage>
</organism>
<dbReference type="GO" id="GO:0004556">
    <property type="term" value="F:alpha-amylase activity"/>
    <property type="evidence" value="ECO:0007669"/>
    <property type="project" value="TreeGrafter"/>
</dbReference>
<dbReference type="GO" id="GO:0004575">
    <property type="term" value="F:sucrose alpha-glucosidase activity"/>
    <property type="evidence" value="ECO:0007669"/>
    <property type="project" value="TreeGrafter"/>
</dbReference>
<accession>A0AAJ8LKA8</accession>
<proteinExistence type="inferred from homology"/>
<dbReference type="GO" id="GO:0033934">
    <property type="term" value="F:glucan 1,4-alpha-maltotriohydrolase activity"/>
    <property type="evidence" value="ECO:0007669"/>
    <property type="project" value="TreeGrafter"/>
</dbReference>
<dbReference type="Proteomes" id="UP000322225">
    <property type="component" value="Chromosome 6"/>
</dbReference>
<reference evidence="4" key="2">
    <citation type="submission" date="2024-01" db="EMBL/GenBank/DDBJ databases">
        <title>Comparative genomics of Cryptococcus and Kwoniella reveals pathogenesis evolution and contrasting modes of karyotype evolution via chromosome fusion or intercentromeric recombination.</title>
        <authorList>
            <person name="Coelho M.A."/>
            <person name="David-Palma M."/>
            <person name="Shea T."/>
            <person name="Bowers K."/>
            <person name="McGinley-Smith S."/>
            <person name="Mohammad A.W."/>
            <person name="Gnirke A."/>
            <person name="Yurkov A.M."/>
            <person name="Nowrousian M."/>
            <person name="Sun S."/>
            <person name="Cuomo C.A."/>
            <person name="Heitman J."/>
        </authorList>
    </citation>
    <scope>NUCLEOTIDE SEQUENCE</scope>
    <source>
        <strain evidence="4">CBS 12478</strain>
    </source>
</reference>
<dbReference type="Pfam" id="PF00128">
    <property type="entry name" value="Alpha-amylase"/>
    <property type="match status" value="2"/>
</dbReference>
<feature type="domain" description="Glycosyl hydrolase family 13 catalytic" evidence="3">
    <location>
        <begin position="24"/>
        <end position="333"/>
    </location>
</feature>
<evidence type="ECO:0000256" key="1">
    <source>
        <dbReference type="ARBA" id="ARBA00008061"/>
    </source>
</evidence>
<dbReference type="GO" id="GO:0005987">
    <property type="term" value="P:sucrose catabolic process"/>
    <property type="evidence" value="ECO:0007669"/>
    <property type="project" value="TreeGrafter"/>
</dbReference>
<gene>
    <name evidence="4" type="ORF">CI109_103859</name>
</gene>
<dbReference type="AlphaFoldDB" id="A0AAJ8LKA8"/>
<dbReference type="GO" id="GO:0004574">
    <property type="term" value="F:oligo-1,6-glucosidase activity"/>
    <property type="evidence" value="ECO:0007669"/>
    <property type="project" value="TreeGrafter"/>
</dbReference>
<dbReference type="Gene3D" id="3.90.400.10">
    <property type="entry name" value="Oligo-1,6-glucosidase, Domain 2"/>
    <property type="match status" value="1"/>
</dbReference>
<comment type="similarity">
    <text evidence="1">Belongs to the glycosyl hydrolase 13 family.</text>
</comment>